<dbReference type="SMART" id="SM00320">
    <property type="entry name" value="WD40"/>
    <property type="match status" value="8"/>
</dbReference>
<dbReference type="SUPFAM" id="SSF50998">
    <property type="entry name" value="Quinoprotein alcohol dehydrogenase-like"/>
    <property type="match status" value="1"/>
</dbReference>
<dbReference type="InterPro" id="IPR015943">
    <property type="entry name" value="WD40/YVTN_repeat-like_dom_sf"/>
</dbReference>
<dbReference type="SMART" id="SM00220">
    <property type="entry name" value="S_TKc"/>
    <property type="match status" value="1"/>
</dbReference>
<dbReference type="Pfam" id="PF00069">
    <property type="entry name" value="Pkinase"/>
    <property type="match status" value="1"/>
</dbReference>
<dbReference type="InterPro" id="IPR001680">
    <property type="entry name" value="WD40_rpt"/>
</dbReference>
<dbReference type="PROSITE" id="PS50294">
    <property type="entry name" value="WD_REPEATS_REGION"/>
    <property type="match status" value="1"/>
</dbReference>
<dbReference type="EMBL" id="JACEFB010000002">
    <property type="protein sequence ID" value="MBA2225611.1"/>
    <property type="molecule type" value="Genomic_DNA"/>
</dbReference>
<dbReference type="Gene3D" id="2.130.10.10">
    <property type="entry name" value="YVTN repeat-like/Quinoprotein amine dehydrogenase"/>
    <property type="match status" value="3"/>
</dbReference>
<keyword evidence="5 11" id="KW-0418">Kinase</keyword>
<proteinExistence type="predicted"/>
<keyword evidence="9" id="KW-0472">Membrane</keyword>
<dbReference type="RefSeq" id="WP_194537021.1">
    <property type="nucleotide sequence ID" value="NZ_JACEFB010000002.1"/>
</dbReference>
<comment type="caution">
    <text evidence="11">The sequence shown here is derived from an EMBL/GenBank/DDBJ whole genome shotgun (WGS) entry which is preliminary data.</text>
</comment>
<dbReference type="CDD" id="cd14014">
    <property type="entry name" value="STKc_PknB_like"/>
    <property type="match status" value="1"/>
</dbReference>
<dbReference type="Gene3D" id="3.30.200.20">
    <property type="entry name" value="Phosphorylase Kinase, domain 1"/>
    <property type="match status" value="1"/>
</dbReference>
<dbReference type="PROSITE" id="PS50082">
    <property type="entry name" value="WD_REPEATS_2"/>
    <property type="match status" value="4"/>
</dbReference>
<dbReference type="PANTHER" id="PTHR43289">
    <property type="entry name" value="MITOGEN-ACTIVATED PROTEIN KINASE KINASE KINASE 20-RELATED"/>
    <property type="match status" value="1"/>
</dbReference>
<evidence type="ECO:0000256" key="4">
    <source>
        <dbReference type="ARBA" id="ARBA00022741"/>
    </source>
</evidence>
<dbReference type="SUPFAM" id="SSF56112">
    <property type="entry name" value="Protein kinase-like (PK-like)"/>
    <property type="match status" value="1"/>
</dbReference>
<feature type="repeat" description="WD" evidence="7">
    <location>
        <begin position="1016"/>
        <end position="1057"/>
    </location>
</feature>
<evidence type="ECO:0000256" key="1">
    <source>
        <dbReference type="ARBA" id="ARBA00022574"/>
    </source>
</evidence>
<feature type="repeat" description="WD" evidence="7">
    <location>
        <begin position="986"/>
        <end position="1015"/>
    </location>
</feature>
<evidence type="ECO:0000256" key="2">
    <source>
        <dbReference type="ARBA" id="ARBA00022679"/>
    </source>
</evidence>
<sequence length="1092" mass="121080">MADSTDSLKLDDYLARLLAALDSGVEGGNSHAPTVDLSARQGLPSQGGPQAEAAIPVSHEGSLSEVIPGPGNAGVPLRVAPGSPLRIGRFELRRQLGKGGCGIVFLAFDPKLQREVALKIPRPEMLLSADARKRLIREAQAAAEFDHPNLVPVYETGEFGPLCYIATAFCPGQTLGQWLEKQAFPVPVRQAARLVAIVAEAVQHAHDRGVLHRDLKPNNIILQPVREDPLAEEPPVGSCQLRGEYFIPRVVDFGLAKLMERGEPSDTRTWQILGTPKYMAPEQALAKHRDLGPAADVYALGAILYELLTGCAPYDGATDVEVLRQVIDGQLNPPRQIRPDIPRDLEAICLKAMEKNPGRRYRTAIDLADDLRRFLDGKPTIARPLNWLGRVARWARRNDQLVALIIVSAIAVVMIGVGTWYMGETRRLKNDQERARSDQELRARLERQRDYAQYIYATFLSLRSGNRDEAKDYLEAARMIATYLNEPLDFPYRHLSRLVQLPRQDIPTFANRVTALAVSADLRYLCWAYPDGTLTLWDIAQSRPVQTWKHTTQEMQNAGKTSLHLAFVGPQSKTLLVCNETAEAPHLSVWTLHSEGTMAPLANLPAVFQSPWLRCATSPDGRFSCVEHRDGTVLLWDWFEQKVAAQTRWPQSVKEMHVRTLPSGCEVAFATRDGTVGLWDGRSPPRMLPPLDNSSRITSLAFTAEGKIALGSNTGLWILEKGKQWKQQGNSPVRWVFSSPHGLLTYVKPGRFSLQQEARFWEWPVVEHGEITTAALDANGRLLCTAGEDGFVRLWRIPGDPHELGVLQVPLIQGVFVSEESPQGVLLDAQKRFFPLADSQNAPLPSPSLPILDAFLTQDGSLRVFLADGSTIRDEQWTGPKRRLVRQWRLPPAAQVRWAKFSRPAGHLLAADHLGRLYLWNTADVPSAAPSIIETSSGKVVAEAVLARDASLLAARWDRSAISIWSVAENSWKLTLSIPDATDFCFVENSGFLATAGERGAIRLWSLESGREAATFLGHIGAATCLALSPDQRTLISGGANGEVIFWDLRAQREVFRQRRHDGPVRHIRFANRGRWLITATSDQVALWQTSE</sequence>
<keyword evidence="12" id="KW-1185">Reference proteome</keyword>
<evidence type="ECO:0000256" key="6">
    <source>
        <dbReference type="ARBA" id="ARBA00022840"/>
    </source>
</evidence>
<keyword evidence="9" id="KW-0812">Transmembrane</keyword>
<evidence type="ECO:0000256" key="3">
    <source>
        <dbReference type="ARBA" id="ARBA00022737"/>
    </source>
</evidence>
<dbReference type="InterPro" id="IPR011009">
    <property type="entry name" value="Kinase-like_dom_sf"/>
</dbReference>
<feature type="domain" description="Protein kinase" evidence="10">
    <location>
        <begin position="90"/>
        <end position="375"/>
    </location>
</feature>
<evidence type="ECO:0000256" key="5">
    <source>
        <dbReference type="ARBA" id="ARBA00022777"/>
    </source>
</evidence>
<keyword evidence="2" id="KW-0808">Transferase</keyword>
<keyword evidence="6" id="KW-0067">ATP-binding</keyword>
<name>A0A7V8VCU5_9BACT</name>
<organism evidence="11 12">
    <name type="scientific">Thermogemmata fonticola</name>
    <dbReference type="NCBI Taxonomy" id="2755323"/>
    <lineage>
        <taxon>Bacteria</taxon>
        <taxon>Pseudomonadati</taxon>
        <taxon>Planctomycetota</taxon>
        <taxon>Planctomycetia</taxon>
        <taxon>Gemmatales</taxon>
        <taxon>Gemmataceae</taxon>
        <taxon>Thermogemmata</taxon>
    </lineage>
</organism>
<dbReference type="PROSITE" id="PS50011">
    <property type="entry name" value="PROTEIN_KINASE_DOM"/>
    <property type="match status" value="1"/>
</dbReference>
<feature type="repeat" description="WD" evidence="7">
    <location>
        <begin position="771"/>
        <end position="797"/>
    </location>
</feature>
<dbReference type="InterPro" id="IPR019775">
    <property type="entry name" value="WD40_repeat_CS"/>
</dbReference>
<keyword evidence="9" id="KW-1133">Transmembrane helix</keyword>
<keyword evidence="4" id="KW-0547">Nucleotide-binding</keyword>
<evidence type="ECO:0000256" key="9">
    <source>
        <dbReference type="SAM" id="Phobius"/>
    </source>
</evidence>
<dbReference type="Gene3D" id="1.10.510.10">
    <property type="entry name" value="Transferase(Phosphotransferase) domain 1"/>
    <property type="match status" value="1"/>
</dbReference>
<dbReference type="AlphaFoldDB" id="A0A7V8VCU5"/>
<dbReference type="GO" id="GO:0004674">
    <property type="term" value="F:protein serine/threonine kinase activity"/>
    <property type="evidence" value="ECO:0007669"/>
    <property type="project" value="TreeGrafter"/>
</dbReference>
<dbReference type="PROSITE" id="PS00678">
    <property type="entry name" value="WD_REPEATS_1"/>
    <property type="match status" value="1"/>
</dbReference>
<dbReference type="InterPro" id="IPR008271">
    <property type="entry name" value="Ser/Thr_kinase_AS"/>
</dbReference>
<dbReference type="InterPro" id="IPR000719">
    <property type="entry name" value="Prot_kinase_dom"/>
</dbReference>
<dbReference type="Pfam" id="PF00400">
    <property type="entry name" value="WD40"/>
    <property type="match status" value="2"/>
</dbReference>
<feature type="repeat" description="WD" evidence="7">
    <location>
        <begin position="506"/>
        <end position="547"/>
    </location>
</feature>
<feature type="region of interest" description="Disordered" evidence="8">
    <location>
        <begin position="29"/>
        <end position="52"/>
    </location>
</feature>
<dbReference type="PANTHER" id="PTHR43289:SF6">
    <property type="entry name" value="SERINE_THREONINE-PROTEIN KINASE NEKL-3"/>
    <property type="match status" value="1"/>
</dbReference>
<dbReference type="GO" id="GO:0005524">
    <property type="term" value="F:ATP binding"/>
    <property type="evidence" value="ECO:0007669"/>
    <property type="project" value="UniProtKB-KW"/>
</dbReference>
<gene>
    <name evidence="11" type="ORF">H0921_05470</name>
</gene>
<evidence type="ECO:0000256" key="8">
    <source>
        <dbReference type="SAM" id="MobiDB-lite"/>
    </source>
</evidence>
<protein>
    <submittedName>
        <fullName evidence="11">Protein kinase</fullName>
    </submittedName>
</protein>
<keyword evidence="3" id="KW-0677">Repeat</keyword>
<dbReference type="Proteomes" id="UP000542342">
    <property type="component" value="Unassembled WGS sequence"/>
</dbReference>
<evidence type="ECO:0000256" key="7">
    <source>
        <dbReference type="PROSITE-ProRule" id="PRU00221"/>
    </source>
</evidence>
<evidence type="ECO:0000313" key="12">
    <source>
        <dbReference type="Proteomes" id="UP000542342"/>
    </source>
</evidence>
<reference evidence="11 12" key="1">
    <citation type="submission" date="2020-07" db="EMBL/GenBank/DDBJ databases">
        <title>Thermogemmata thermophila gen. nov., sp. nov., a novel moderate thermophilic planctomycete from a Kamchatka hot spring.</title>
        <authorList>
            <person name="Elcheninov A.G."/>
            <person name="Podosokorskaya O.A."/>
            <person name="Kovaleva O.L."/>
            <person name="Novikov A."/>
            <person name="Bonch-Osmolovskaya E.A."/>
            <person name="Toshchakov S.V."/>
            <person name="Kublanov I.V."/>
        </authorList>
    </citation>
    <scope>NUCLEOTIDE SEQUENCE [LARGE SCALE GENOMIC DNA]</scope>
    <source>
        <strain evidence="11 12">2918</strain>
    </source>
</reference>
<dbReference type="InterPro" id="IPR011047">
    <property type="entry name" value="Quinoprotein_ADH-like_sf"/>
</dbReference>
<accession>A0A7V8VCU5</accession>
<evidence type="ECO:0000259" key="10">
    <source>
        <dbReference type="PROSITE" id="PS50011"/>
    </source>
</evidence>
<evidence type="ECO:0000313" key="11">
    <source>
        <dbReference type="EMBL" id="MBA2225611.1"/>
    </source>
</evidence>
<feature type="transmembrane region" description="Helical" evidence="9">
    <location>
        <begin position="401"/>
        <end position="422"/>
    </location>
</feature>
<dbReference type="PROSITE" id="PS00108">
    <property type="entry name" value="PROTEIN_KINASE_ST"/>
    <property type="match status" value="1"/>
</dbReference>
<keyword evidence="1 7" id="KW-0853">WD repeat</keyword>